<dbReference type="Proteomes" id="UP000290253">
    <property type="component" value="Unassembled WGS sequence"/>
</dbReference>
<gene>
    <name evidence="2" type="ORF">ESZ00_06470</name>
</gene>
<comment type="caution">
    <text evidence="2">The sequence shown here is derived from an EMBL/GenBank/DDBJ whole genome shotgun (WGS) entry which is preliminary data.</text>
</comment>
<dbReference type="InterPro" id="IPR027463">
    <property type="entry name" value="AcrB_DN_DC_subdom"/>
</dbReference>
<feature type="transmembrane region" description="Helical" evidence="1">
    <location>
        <begin position="458"/>
        <end position="477"/>
    </location>
</feature>
<dbReference type="Gene3D" id="1.20.1640.10">
    <property type="entry name" value="Multidrug efflux transporter AcrB transmembrane domain"/>
    <property type="match status" value="2"/>
</dbReference>
<dbReference type="GO" id="GO:0042910">
    <property type="term" value="F:xenobiotic transmembrane transporter activity"/>
    <property type="evidence" value="ECO:0007669"/>
    <property type="project" value="TreeGrafter"/>
</dbReference>
<keyword evidence="1" id="KW-1133">Transmembrane helix</keyword>
<dbReference type="SUPFAM" id="SSF82714">
    <property type="entry name" value="Multidrug efflux transporter AcrB TolC docking domain, DN and DC subdomains"/>
    <property type="match status" value="2"/>
</dbReference>
<keyword evidence="1" id="KW-0472">Membrane</keyword>
<dbReference type="SUPFAM" id="SSF82866">
    <property type="entry name" value="Multidrug efflux transporter AcrB transmembrane domain"/>
    <property type="match status" value="2"/>
</dbReference>
<dbReference type="Gene3D" id="3.30.2090.10">
    <property type="entry name" value="Multidrug efflux transporter AcrB TolC docking domain, DN and DC subdomains"/>
    <property type="match status" value="2"/>
</dbReference>
<protein>
    <submittedName>
        <fullName evidence="2">Efflux RND transporter permease subunit</fullName>
    </submittedName>
</protein>
<accession>A0A4Q1SIS9</accession>
<feature type="transmembrane region" description="Helical" evidence="1">
    <location>
        <begin position="936"/>
        <end position="954"/>
    </location>
</feature>
<proteinExistence type="predicted"/>
<feature type="transmembrane region" description="Helical" evidence="1">
    <location>
        <begin position="12"/>
        <end position="30"/>
    </location>
</feature>
<reference evidence="2 3" key="1">
    <citation type="journal article" date="2016" name="Int. J. Syst. Evol. Microbiol.">
        <title>Acidipila dinghuensis sp. nov., an acidobacterium isolated from forest soil.</title>
        <authorList>
            <person name="Jiang Y.W."/>
            <person name="Wang J."/>
            <person name="Chen M.H."/>
            <person name="Lv Y.Y."/>
            <person name="Qiu L.H."/>
        </authorList>
    </citation>
    <scope>NUCLEOTIDE SEQUENCE [LARGE SCALE GENOMIC DNA]</scope>
    <source>
        <strain evidence="2 3">DHOF10</strain>
    </source>
</reference>
<dbReference type="Gene3D" id="3.30.70.1430">
    <property type="entry name" value="Multidrug efflux transporter AcrB pore domain"/>
    <property type="match status" value="2"/>
</dbReference>
<dbReference type="PANTHER" id="PTHR32063">
    <property type="match status" value="1"/>
</dbReference>
<feature type="transmembrane region" description="Helical" evidence="1">
    <location>
        <begin position="907"/>
        <end position="929"/>
    </location>
</feature>
<dbReference type="Pfam" id="PF00873">
    <property type="entry name" value="ACR_tran"/>
    <property type="match status" value="1"/>
</dbReference>
<feature type="transmembrane region" description="Helical" evidence="1">
    <location>
        <begin position="1012"/>
        <end position="1031"/>
    </location>
</feature>
<dbReference type="GO" id="GO:0005886">
    <property type="term" value="C:plasma membrane"/>
    <property type="evidence" value="ECO:0007669"/>
    <property type="project" value="TreeGrafter"/>
</dbReference>
<feature type="transmembrane region" description="Helical" evidence="1">
    <location>
        <begin position="960"/>
        <end position="983"/>
    </location>
</feature>
<dbReference type="PRINTS" id="PR00702">
    <property type="entry name" value="ACRIFLAVINRP"/>
</dbReference>
<dbReference type="AlphaFoldDB" id="A0A4Q1SIS9"/>
<dbReference type="RefSeq" id="WP_129207307.1">
    <property type="nucleotide sequence ID" value="NZ_BMGU01000001.1"/>
</dbReference>
<keyword evidence="3" id="KW-1185">Reference proteome</keyword>
<dbReference type="OrthoDB" id="9759330at2"/>
<dbReference type="PANTHER" id="PTHR32063:SF8">
    <property type="entry name" value="CATION EFFLUX PROTEIN"/>
    <property type="match status" value="1"/>
</dbReference>
<feature type="transmembrane region" description="Helical" evidence="1">
    <location>
        <begin position="428"/>
        <end position="452"/>
    </location>
</feature>
<feature type="transmembrane region" description="Helical" evidence="1">
    <location>
        <begin position="529"/>
        <end position="559"/>
    </location>
</feature>
<dbReference type="Gene3D" id="3.30.70.1440">
    <property type="entry name" value="Multidrug efflux transporter AcrB pore domain"/>
    <property type="match status" value="1"/>
</dbReference>
<evidence type="ECO:0000256" key="1">
    <source>
        <dbReference type="SAM" id="Phobius"/>
    </source>
</evidence>
<keyword evidence="1" id="KW-0812">Transmembrane</keyword>
<dbReference type="SUPFAM" id="SSF82693">
    <property type="entry name" value="Multidrug efflux transporter AcrB pore domain, PN1, PN2, PC1 and PC2 subdomains"/>
    <property type="match status" value="2"/>
</dbReference>
<dbReference type="Gene3D" id="3.30.70.1320">
    <property type="entry name" value="Multidrug efflux transporter AcrB pore domain like"/>
    <property type="match status" value="1"/>
</dbReference>
<feature type="transmembrane region" description="Helical" evidence="1">
    <location>
        <begin position="1043"/>
        <end position="1066"/>
    </location>
</feature>
<dbReference type="InterPro" id="IPR001036">
    <property type="entry name" value="Acrflvin-R"/>
</dbReference>
<sequence length="1092" mass="118683">MWIVRLALRRPYTFAVLALLLMILGPLAVFNTPTDIFPNINIPVVSIVWQYTGLSAEQMANRIIYQNERSLTTTVNNIEHIESNSMYGIGVVKVYFQPSVEISSAVAQITAICQTQLKQLPPGTTPPLILQYSASSVPILQLGLSGQGLSEQQLNDFGLNFIRTQLVTIPGTGIPYPYGGKQRQVQVDINPQAMQAKGITPADVVTALGSQNIIEPSGTLKVGTFEYQIETNSSPETIQELNDIPIRSVNGAMVYMHDIGHVRDGFPPQTNIVRVDGQRATLLSVIKTGNSSTLDIVKGIRGKLKEIEPQFPPSLKIKLLGDQSIFVRASIDGVVREALIAACLTAVMILLFLGSWRSTLIIAVSIPLSILSSLLVLSALGETINIMTLGGLALAVGILVDDATVEIENINRNLEEGKAIEQAILDGAAQIAVPALVATISICIVFVPMFFLSGVARYLFVPLAEAVCFAMLASYLLSRTVVPTMAKYLLKEHDEHEVEQKARSRNPLVRFQLGFEHYFEKLRRGYYRILELCLTHSTVFLLFFLAFAIISSAALYPFLGEDFFPSVDSGQFEFHVRAQTGTRIEDMADLCDQVDRTIREVVPEDELITIIDNIGLPYSGINTSYSNDATIGPADADISVSLTENHHPTDAYVQKLRTILNQRFPGTTFYTLPVDMTTQILNFGLPAPIDIQIVGKDLAGNRQVAEQLINQIKQVPGTADLRIQQPFNLPVLTVDVNRTKAMQLGLQQSNIASSLLAATAGSFQTSPNFWMDPKTGVSYQIAVQAPQYLLDSMQDLENIPIVGASTNSASPAPQPNGVIQSSTTAPIAANPGQLLSNVANITPGMEQATVTHYNIAPVLDIYGNVVNTDLKSVDNGIEKILATEKGKLPRGSAIVVRGQVQTMKSSFIGLISGLVFSILLVYLLIVVNFQSWLDPFIIISGLPAAIAGIVWFLFLTHTRISVPALTGAIMCMGVATSNSILVISFAREQLEETVGDAREAALSAGFTRFRPVIMTALAMIIGMVPMALGLGDGGEQNAPLGRAVIGGLLFATISTLFFVPTFFSVLHGRAERKKREREARHHSMKPATENLS</sequence>
<evidence type="ECO:0000313" key="2">
    <source>
        <dbReference type="EMBL" id="RXS97528.1"/>
    </source>
</evidence>
<feature type="transmembrane region" description="Helical" evidence="1">
    <location>
        <begin position="360"/>
        <end position="380"/>
    </location>
</feature>
<organism evidence="2 3">
    <name type="scientific">Silvibacterium dinghuense</name>
    <dbReference type="NCBI Taxonomy" id="1560006"/>
    <lineage>
        <taxon>Bacteria</taxon>
        <taxon>Pseudomonadati</taxon>
        <taxon>Acidobacteriota</taxon>
        <taxon>Terriglobia</taxon>
        <taxon>Terriglobales</taxon>
        <taxon>Acidobacteriaceae</taxon>
        <taxon>Silvibacterium</taxon>
    </lineage>
</organism>
<name>A0A4Q1SIS9_9BACT</name>
<evidence type="ECO:0000313" key="3">
    <source>
        <dbReference type="Proteomes" id="UP000290253"/>
    </source>
</evidence>
<dbReference type="EMBL" id="SDMK01000001">
    <property type="protein sequence ID" value="RXS97528.1"/>
    <property type="molecule type" value="Genomic_DNA"/>
</dbReference>
<feature type="transmembrane region" description="Helical" evidence="1">
    <location>
        <begin position="334"/>
        <end position="353"/>
    </location>
</feature>
<feature type="transmembrane region" description="Helical" evidence="1">
    <location>
        <begin position="386"/>
        <end position="407"/>
    </location>
</feature>